<dbReference type="RefSeq" id="WP_184957618.1">
    <property type="nucleotide sequence ID" value="NZ_JACHIN010000001.1"/>
</dbReference>
<gene>
    <name evidence="1" type="ORF">HNR40_000047</name>
</gene>
<reference evidence="1 2" key="1">
    <citation type="submission" date="2020-08" db="EMBL/GenBank/DDBJ databases">
        <title>Genomic Encyclopedia of Type Strains, Phase IV (KMG-IV): sequencing the most valuable type-strain genomes for metagenomic binning, comparative biology and taxonomic classification.</title>
        <authorList>
            <person name="Goeker M."/>
        </authorList>
    </citation>
    <scope>NUCLEOTIDE SEQUENCE [LARGE SCALE GENOMIC DNA]</scope>
    <source>
        <strain evidence="1 2">DSM 45385</strain>
    </source>
</reference>
<evidence type="ECO:0000313" key="2">
    <source>
        <dbReference type="Proteomes" id="UP000568380"/>
    </source>
</evidence>
<dbReference type="AlphaFoldDB" id="A0A7W7ZWG3"/>
<protein>
    <submittedName>
        <fullName evidence="1">Uncharacterized protein</fullName>
    </submittedName>
</protein>
<dbReference type="Proteomes" id="UP000568380">
    <property type="component" value="Unassembled WGS sequence"/>
</dbReference>
<name>A0A7W7ZWG3_9ACTN</name>
<sequence length="298" mass="31953">MIRYFVILALLAVAVPNGRNEAGLSASFAGRAEQALMTWRGGPGAIWQSGFNPRQDLTIMSPEVAAARFGNPDLGLVYDKPDVPSPATGTIRWADGHTLEVPLMPADIAAYRVANPRAIPGRPSVNPVCQGGITEEQRQRLSEETGNDPSKCEQAKVTRVTLEKVTVSTHRGPAEAPAWRFDVDGLPGPIRQVAVADAAVDLMPPGLGPTTPFDGSFEEAKNNTLTIHLISLGCDRLLGMNVREEPDAVVVEPRILPSDAKCDMPATIIQQPVKLSSPLGNRPVLDARTGLRLFYGPL</sequence>
<accession>A0A7W7ZWG3</accession>
<dbReference type="EMBL" id="JACHIN010000001">
    <property type="protein sequence ID" value="MBB5074601.1"/>
    <property type="molecule type" value="Genomic_DNA"/>
</dbReference>
<keyword evidence="2" id="KW-1185">Reference proteome</keyword>
<evidence type="ECO:0000313" key="1">
    <source>
        <dbReference type="EMBL" id="MBB5074601.1"/>
    </source>
</evidence>
<organism evidence="1 2">
    <name type="scientific">Nonomuraea endophytica</name>
    <dbReference type="NCBI Taxonomy" id="714136"/>
    <lineage>
        <taxon>Bacteria</taxon>
        <taxon>Bacillati</taxon>
        <taxon>Actinomycetota</taxon>
        <taxon>Actinomycetes</taxon>
        <taxon>Streptosporangiales</taxon>
        <taxon>Streptosporangiaceae</taxon>
        <taxon>Nonomuraea</taxon>
    </lineage>
</organism>
<comment type="caution">
    <text evidence="1">The sequence shown here is derived from an EMBL/GenBank/DDBJ whole genome shotgun (WGS) entry which is preliminary data.</text>
</comment>
<proteinExistence type="predicted"/>